<dbReference type="SUPFAM" id="SSF55729">
    <property type="entry name" value="Acyl-CoA N-acyltransferases (Nat)"/>
    <property type="match status" value="1"/>
</dbReference>
<evidence type="ECO:0000313" key="1">
    <source>
        <dbReference type="EMBL" id="KAG2218611.1"/>
    </source>
</evidence>
<comment type="caution">
    <text evidence="1">The sequence shown here is derived from an EMBL/GenBank/DDBJ whole genome shotgun (WGS) entry which is preliminary data.</text>
</comment>
<dbReference type="InterPro" id="IPR016181">
    <property type="entry name" value="Acyl_CoA_acyltransferase"/>
</dbReference>
<organism evidence="1 2">
    <name type="scientific">Circinella minor</name>
    <dbReference type="NCBI Taxonomy" id="1195481"/>
    <lineage>
        <taxon>Eukaryota</taxon>
        <taxon>Fungi</taxon>
        <taxon>Fungi incertae sedis</taxon>
        <taxon>Mucoromycota</taxon>
        <taxon>Mucoromycotina</taxon>
        <taxon>Mucoromycetes</taxon>
        <taxon>Mucorales</taxon>
        <taxon>Lichtheimiaceae</taxon>
        <taxon>Circinella</taxon>
    </lineage>
</organism>
<sequence>MRPWCQRFGDMTSNTKPKQLKSGYHVRPASLKDLSRIHEITDVVNTSYLSEGGWTTDRPFITGNSRITPQEIKRFIHETIADYPGYYKKRALLQLTFERKSKEEQDHIIGVALTKIIENEFEEAHLLDTTKDDNNVTNEHNTKYNSGVTVIYSVLPKYQSSGIGVQMARLTFAYAREFMKCRSLLGYKIVGVMDYPYRHLIKGNFIDQ</sequence>
<gene>
    <name evidence="1" type="ORF">INT45_013919</name>
</gene>
<name>A0A8H7RZC1_9FUNG</name>
<proteinExistence type="predicted"/>
<evidence type="ECO:0008006" key="3">
    <source>
        <dbReference type="Google" id="ProtNLM"/>
    </source>
</evidence>
<dbReference type="EMBL" id="JAEPRB010000220">
    <property type="protein sequence ID" value="KAG2218611.1"/>
    <property type="molecule type" value="Genomic_DNA"/>
</dbReference>
<dbReference type="Proteomes" id="UP000646827">
    <property type="component" value="Unassembled WGS sequence"/>
</dbReference>
<evidence type="ECO:0000313" key="2">
    <source>
        <dbReference type="Proteomes" id="UP000646827"/>
    </source>
</evidence>
<dbReference type="Gene3D" id="3.40.630.30">
    <property type="match status" value="1"/>
</dbReference>
<reference evidence="1 2" key="1">
    <citation type="submission" date="2020-12" db="EMBL/GenBank/DDBJ databases">
        <title>Metabolic potential, ecology and presence of endohyphal bacteria is reflected in genomic diversity of Mucoromycotina.</title>
        <authorList>
            <person name="Muszewska A."/>
            <person name="Okrasinska A."/>
            <person name="Steczkiewicz K."/>
            <person name="Drgas O."/>
            <person name="Orlowska M."/>
            <person name="Perlinska-Lenart U."/>
            <person name="Aleksandrzak-Piekarczyk T."/>
            <person name="Szatraj K."/>
            <person name="Zielenkiewicz U."/>
            <person name="Pilsyk S."/>
            <person name="Malc E."/>
            <person name="Mieczkowski P."/>
            <person name="Kruszewska J.S."/>
            <person name="Biernat P."/>
            <person name="Pawlowska J."/>
        </authorList>
    </citation>
    <scope>NUCLEOTIDE SEQUENCE [LARGE SCALE GENOMIC DNA]</scope>
    <source>
        <strain evidence="1 2">CBS 142.35</strain>
    </source>
</reference>
<dbReference type="OrthoDB" id="2283014at2759"/>
<accession>A0A8H7RZC1</accession>
<dbReference type="AlphaFoldDB" id="A0A8H7RZC1"/>
<protein>
    <recommendedName>
        <fullName evidence="3">N-acetyltransferase domain-containing protein</fullName>
    </recommendedName>
</protein>
<keyword evidence="2" id="KW-1185">Reference proteome</keyword>